<feature type="non-terminal residue" evidence="8">
    <location>
        <position position="213"/>
    </location>
</feature>
<proteinExistence type="inferred from homology"/>
<evidence type="ECO:0000256" key="4">
    <source>
        <dbReference type="ARBA" id="ARBA00022692"/>
    </source>
</evidence>
<keyword evidence="5 7" id="KW-1133">Transmembrane helix</keyword>
<name>X0WHD3_9ZZZZ</name>
<feature type="transmembrane region" description="Helical" evidence="7">
    <location>
        <begin position="38"/>
        <end position="61"/>
    </location>
</feature>
<evidence type="ECO:0000256" key="2">
    <source>
        <dbReference type="ARBA" id="ARBA00007430"/>
    </source>
</evidence>
<reference evidence="8" key="1">
    <citation type="journal article" date="2014" name="Front. Microbiol.">
        <title>High frequency of phylogenetically diverse reductive dehalogenase-homologous genes in deep subseafloor sedimentary metagenomes.</title>
        <authorList>
            <person name="Kawai M."/>
            <person name="Futagami T."/>
            <person name="Toyoda A."/>
            <person name="Takaki Y."/>
            <person name="Nishi S."/>
            <person name="Hori S."/>
            <person name="Arai W."/>
            <person name="Tsubouchi T."/>
            <person name="Morono Y."/>
            <person name="Uchiyama I."/>
            <person name="Ito T."/>
            <person name="Fujiyama A."/>
            <person name="Inagaki F."/>
            <person name="Takami H."/>
        </authorList>
    </citation>
    <scope>NUCLEOTIDE SEQUENCE</scope>
    <source>
        <strain evidence="8">Expedition CK06-06</strain>
    </source>
</reference>
<evidence type="ECO:0000256" key="1">
    <source>
        <dbReference type="ARBA" id="ARBA00004651"/>
    </source>
</evidence>
<comment type="similarity">
    <text evidence="2">Belongs to the polysaccharide synthase family.</text>
</comment>
<evidence type="ECO:0000256" key="3">
    <source>
        <dbReference type="ARBA" id="ARBA00022475"/>
    </source>
</evidence>
<accession>X0WHD3</accession>
<dbReference type="InterPro" id="IPR050833">
    <property type="entry name" value="Poly_Biosynth_Transport"/>
</dbReference>
<feature type="transmembrane region" description="Helical" evidence="7">
    <location>
        <begin position="129"/>
        <end position="148"/>
    </location>
</feature>
<protein>
    <recommendedName>
        <fullName evidence="9">Polysaccharide biosynthesis protein C-terminal domain-containing protein</fullName>
    </recommendedName>
</protein>
<sequence length="213" mass="24197">MVERTKILPKSRKTLPQKMIHGGFWISSLRIARKVFSLIRLIIIGRILAPSGFGLMGIALLTMSALETFSTFGFKQALIQKKENTDNYLDAAWTVLIIRGFVVFIIVYLVAPYVAFFFHTPEVRPIIQVLGLITFFQAFTNIGVIFFHKELEFDKVFIYRFVGISTNFIVAVVAAIVLRSVWALVLGLLAEKVVSTIISYMIHPYRPHLSKDI</sequence>
<evidence type="ECO:0000256" key="7">
    <source>
        <dbReference type="SAM" id="Phobius"/>
    </source>
</evidence>
<keyword evidence="4 7" id="KW-0812">Transmembrane</keyword>
<dbReference type="PANTHER" id="PTHR30250:SF10">
    <property type="entry name" value="LIPOPOLYSACCHARIDE BIOSYNTHESIS PROTEIN WZXC"/>
    <property type="match status" value="1"/>
</dbReference>
<evidence type="ECO:0008006" key="9">
    <source>
        <dbReference type="Google" id="ProtNLM"/>
    </source>
</evidence>
<evidence type="ECO:0000256" key="5">
    <source>
        <dbReference type="ARBA" id="ARBA00022989"/>
    </source>
</evidence>
<keyword evidence="3" id="KW-1003">Cell membrane</keyword>
<gene>
    <name evidence="8" type="ORF">S01H1_66350</name>
</gene>
<comment type="subcellular location">
    <subcellularLocation>
        <location evidence="1">Cell membrane</location>
        <topology evidence="1">Multi-pass membrane protein</topology>
    </subcellularLocation>
</comment>
<organism evidence="8">
    <name type="scientific">marine sediment metagenome</name>
    <dbReference type="NCBI Taxonomy" id="412755"/>
    <lineage>
        <taxon>unclassified sequences</taxon>
        <taxon>metagenomes</taxon>
        <taxon>ecological metagenomes</taxon>
    </lineage>
</organism>
<dbReference type="PANTHER" id="PTHR30250">
    <property type="entry name" value="PST FAMILY PREDICTED COLANIC ACID TRANSPORTER"/>
    <property type="match status" value="1"/>
</dbReference>
<keyword evidence="6 7" id="KW-0472">Membrane</keyword>
<dbReference type="Pfam" id="PF13440">
    <property type="entry name" value="Polysacc_synt_3"/>
    <property type="match status" value="1"/>
</dbReference>
<feature type="transmembrane region" description="Helical" evidence="7">
    <location>
        <begin position="91"/>
        <end position="117"/>
    </location>
</feature>
<dbReference type="AlphaFoldDB" id="X0WHD3"/>
<dbReference type="GO" id="GO:0005886">
    <property type="term" value="C:plasma membrane"/>
    <property type="evidence" value="ECO:0007669"/>
    <property type="project" value="UniProtKB-SubCell"/>
</dbReference>
<dbReference type="EMBL" id="BARS01043868">
    <property type="protein sequence ID" value="GAG30075.1"/>
    <property type="molecule type" value="Genomic_DNA"/>
</dbReference>
<comment type="caution">
    <text evidence="8">The sequence shown here is derived from an EMBL/GenBank/DDBJ whole genome shotgun (WGS) entry which is preliminary data.</text>
</comment>
<evidence type="ECO:0000313" key="8">
    <source>
        <dbReference type="EMBL" id="GAG30075.1"/>
    </source>
</evidence>
<evidence type="ECO:0000256" key="6">
    <source>
        <dbReference type="ARBA" id="ARBA00023136"/>
    </source>
</evidence>